<evidence type="ECO:0000313" key="3">
    <source>
        <dbReference type="EMBL" id="GFH43898.1"/>
    </source>
</evidence>
<keyword evidence="1" id="KW-0175">Coiled coil</keyword>
<feature type="compositionally biased region" description="Low complexity" evidence="2">
    <location>
        <begin position="14"/>
        <end position="33"/>
    </location>
</feature>
<protein>
    <submittedName>
        <fullName evidence="3">Uncharacterized protein</fullName>
    </submittedName>
</protein>
<keyword evidence="4" id="KW-1185">Reference proteome</keyword>
<feature type="region of interest" description="Disordered" evidence="2">
    <location>
        <begin position="1"/>
        <end position="37"/>
    </location>
</feature>
<feature type="coiled-coil region" evidence="1">
    <location>
        <begin position="180"/>
        <end position="214"/>
    </location>
</feature>
<evidence type="ECO:0000256" key="1">
    <source>
        <dbReference type="SAM" id="Coils"/>
    </source>
</evidence>
<dbReference type="Proteomes" id="UP001054902">
    <property type="component" value="Unassembled WGS sequence"/>
</dbReference>
<comment type="caution">
    <text evidence="3">The sequence shown here is derived from an EMBL/GenBank/DDBJ whole genome shotgun (WGS) entry which is preliminary data.</text>
</comment>
<feature type="region of interest" description="Disordered" evidence="2">
    <location>
        <begin position="92"/>
        <end position="116"/>
    </location>
</feature>
<organism evidence="3 4">
    <name type="scientific">Chaetoceros tenuissimus</name>
    <dbReference type="NCBI Taxonomy" id="426638"/>
    <lineage>
        <taxon>Eukaryota</taxon>
        <taxon>Sar</taxon>
        <taxon>Stramenopiles</taxon>
        <taxon>Ochrophyta</taxon>
        <taxon>Bacillariophyta</taxon>
        <taxon>Coscinodiscophyceae</taxon>
        <taxon>Chaetocerotophycidae</taxon>
        <taxon>Chaetocerotales</taxon>
        <taxon>Chaetocerotaceae</taxon>
        <taxon>Chaetoceros</taxon>
    </lineage>
</organism>
<sequence>MKIFQRRKSKTPSKNKTSSSVQTNSTTSSSSSSPACQNNMMTMYAQMSSTIAQALPSEEYESHHILYHPSRKIVSQVISPNPNRRDMYVPSTIEKKKKHTRGRDAKRRGKGSEKALTPKKVNVKLFQEDEKQVLEVPSPIHVVHKKQIQRDLPDISDDEGSIFFSYSADVDDFDQGSFDQDEIDKENQEIKLALEQLEAKARELQLEADRVIRQRKGEAALQTPNVDSQPVKSTPGKQVSQQMQNPNRKRLSIDTSNSMPNVNSSASKPSPNKHSSPKKPLAPGLANRLKIDTGFEDSNNTTPKTGVIKKCVKVFGHDQIHNSPECCHTGEVSPSSTVSSLTMPNELEYAHHHGHHNSHHRCTCQHSTLPMIHEDTGMLGEI</sequence>
<feature type="region of interest" description="Disordered" evidence="2">
    <location>
        <begin position="216"/>
        <end position="284"/>
    </location>
</feature>
<feature type="compositionally biased region" description="Low complexity" evidence="2">
    <location>
        <begin position="260"/>
        <end position="274"/>
    </location>
</feature>
<name>A0AAD3CDP6_9STRA</name>
<evidence type="ECO:0000256" key="2">
    <source>
        <dbReference type="SAM" id="MobiDB-lite"/>
    </source>
</evidence>
<dbReference type="EMBL" id="BLLK01000019">
    <property type="protein sequence ID" value="GFH43898.1"/>
    <property type="molecule type" value="Genomic_DNA"/>
</dbReference>
<evidence type="ECO:0000313" key="4">
    <source>
        <dbReference type="Proteomes" id="UP001054902"/>
    </source>
</evidence>
<dbReference type="AlphaFoldDB" id="A0AAD3CDP6"/>
<reference evidence="3 4" key="1">
    <citation type="journal article" date="2021" name="Sci. Rep.">
        <title>The genome of the diatom Chaetoceros tenuissimus carries an ancient integrated fragment of an extant virus.</title>
        <authorList>
            <person name="Hongo Y."/>
            <person name="Kimura K."/>
            <person name="Takaki Y."/>
            <person name="Yoshida Y."/>
            <person name="Baba S."/>
            <person name="Kobayashi G."/>
            <person name="Nagasaki K."/>
            <person name="Hano T."/>
            <person name="Tomaru Y."/>
        </authorList>
    </citation>
    <scope>NUCLEOTIDE SEQUENCE [LARGE SCALE GENOMIC DNA]</scope>
    <source>
        <strain evidence="3 4">NIES-3715</strain>
    </source>
</reference>
<feature type="compositionally biased region" description="Basic residues" evidence="2">
    <location>
        <begin position="1"/>
        <end position="13"/>
    </location>
</feature>
<proteinExistence type="predicted"/>
<feature type="compositionally biased region" description="Basic residues" evidence="2">
    <location>
        <begin position="95"/>
        <end position="109"/>
    </location>
</feature>
<accession>A0AAD3CDP6</accession>
<feature type="compositionally biased region" description="Polar residues" evidence="2">
    <location>
        <begin position="222"/>
        <end position="246"/>
    </location>
</feature>
<gene>
    <name evidence="3" type="ORF">CTEN210_00371</name>
</gene>